<evidence type="ECO:0000256" key="2">
    <source>
        <dbReference type="ARBA" id="ARBA00023015"/>
    </source>
</evidence>
<dbReference type="GO" id="GO:0003700">
    <property type="term" value="F:DNA-binding transcription factor activity"/>
    <property type="evidence" value="ECO:0007669"/>
    <property type="project" value="InterPro"/>
</dbReference>
<proteinExistence type="predicted"/>
<comment type="caution">
    <text evidence="5">The sequence shown here is derived from an EMBL/GenBank/DDBJ whole genome shotgun (WGS) entry which is preliminary data.</text>
</comment>
<keyword evidence="3" id="KW-0804">Transcription</keyword>
<protein>
    <submittedName>
        <fullName evidence="5">Uncharacterized protein</fullName>
    </submittedName>
</protein>
<evidence type="ECO:0000256" key="3">
    <source>
        <dbReference type="ARBA" id="ARBA00023163"/>
    </source>
</evidence>
<keyword evidence="6" id="KW-1185">Reference proteome</keyword>
<keyword evidence="2" id="KW-0805">Transcription regulation</keyword>
<name>A0AAV7EZS6_ARIFI</name>
<dbReference type="InterPro" id="IPR040356">
    <property type="entry name" value="SPEAR"/>
</dbReference>
<feature type="region of interest" description="Disordered" evidence="4">
    <location>
        <begin position="1"/>
        <end position="59"/>
    </location>
</feature>
<organism evidence="5 6">
    <name type="scientific">Aristolochia fimbriata</name>
    <name type="common">White veined hardy Dutchman's pipe vine</name>
    <dbReference type="NCBI Taxonomy" id="158543"/>
    <lineage>
        <taxon>Eukaryota</taxon>
        <taxon>Viridiplantae</taxon>
        <taxon>Streptophyta</taxon>
        <taxon>Embryophyta</taxon>
        <taxon>Tracheophyta</taxon>
        <taxon>Spermatophyta</taxon>
        <taxon>Magnoliopsida</taxon>
        <taxon>Magnoliidae</taxon>
        <taxon>Piperales</taxon>
        <taxon>Aristolochiaceae</taxon>
        <taxon>Aristolochia</taxon>
    </lineage>
</organism>
<gene>
    <name evidence="5" type="ORF">H6P81_005712</name>
</gene>
<keyword evidence="1" id="KW-0678">Repressor</keyword>
<dbReference type="Proteomes" id="UP000825729">
    <property type="component" value="Unassembled WGS sequence"/>
</dbReference>
<dbReference type="AlphaFoldDB" id="A0AAV7EZS6"/>
<dbReference type="EMBL" id="JAINDJ010000003">
    <property type="protein sequence ID" value="KAG9452808.1"/>
    <property type="molecule type" value="Genomic_DNA"/>
</dbReference>
<evidence type="ECO:0000313" key="6">
    <source>
        <dbReference type="Proteomes" id="UP000825729"/>
    </source>
</evidence>
<evidence type="ECO:0000256" key="1">
    <source>
        <dbReference type="ARBA" id="ARBA00022491"/>
    </source>
</evidence>
<dbReference type="PANTHER" id="PTHR33388">
    <property type="entry name" value="OS01G0212500 PROTEIN"/>
    <property type="match status" value="1"/>
</dbReference>
<sequence>MPTTMYLWSAINRKPEKEMERAPDTDLDPRPGPARPKGRRAGKAANPQQKKIPQRGMGVAQLERLRLQERWKKMAETGEVPSPNELYPFPFSFPDQPQIPPPVSRPTPIRYTVLNGPVGAPDGATAAYGAGSMHSDHVSADHLRAAPLEPRFDNRNLVPAADSTRELSSIQKTHCFSASCEDCSKKKRLYAEDIGFQGNSRGLTEYNRSGCYFKDRKNIGNRRTVDREIVDFGEKRGRRACCFGAHVNTGGSQKTAIEPSVGFQKKGKFLGKHQPTEYDFFSSTGNSLNSASSAGQEAGGGEASSSASSFLDLTLKLSSY</sequence>
<feature type="compositionally biased region" description="Basic and acidic residues" evidence="4">
    <location>
        <begin position="13"/>
        <end position="29"/>
    </location>
</feature>
<dbReference type="InterPro" id="IPR014855">
    <property type="entry name" value="NOZZLE"/>
</dbReference>
<evidence type="ECO:0000313" key="5">
    <source>
        <dbReference type="EMBL" id="KAG9452808.1"/>
    </source>
</evidence>
<reference evidence="5 6" key="1">
    <citation type="submission" date="2021-07" db="EMBL/GenBank/DDBJ databases">
        <title>The Aristolochia fimbriata genome: insights into angiosperm evolution, floral development and chemical biosynthesis.</title>
        <authorList>
            <person name="Jiao Y."/>
        </authorList>
    </citation>
    <scope>NUCLEOTIDE SEQUENCE [LARGE SCALE GENOMIC DNA]</scope>
    <source>
        <strain evidence="5">IBCAS-2021</strain>
        <tissue evidence="5">Leaf</tissue>
    </source>
</reference>
<dbReference type="PANTHER" id="PTHR33388:SF2">
    <property type="entry name" value="PROTEIN SPOROCYTELESS"/>
    <property type="match status" value="1"/>
</dbReference>
<evidence type="ECO:0000256" key="4">
    <source>
        <dbReference type="SAM" id="MobiDB-lite"/>
    </source>
</evidence>
<dbReference type="Pfam" id="PF08744">
    <property type="entry name" value="NOZZLE"/>
    <property type="match status" value="1"/>
</dbReference>
<accession>A0AAV7EZS6</accession>